<organism evidence="1 2">
    <name type="scientific">Brachionus plicatilis</name>
    <name type="common">Marine rotifer</name>
    <name type="synonym">Brachionus muelleri</name>
    <dbReference type="NCBI Taxonomy" id="10195"/>
    <lineage>
        <taxon>Eukaryota</taxon>
        <taxon>Metazoa</taxon>
        <taxon>Spiralia</taxon>
        <taxon>Gnathifera</taxon>
        <taxon>Rotifera</taxon>
        <taxon>Eurotatoria</taxon>
        <taxon>Monogononta</taxon>
        <taxon>Pseudotrocha</taxon>
        <taxon>Ploima</taxon>
        <taxon>Brachionidae</taxon>
        <taxon>Brachionus</taxon>
    </lineage>
</organism>
<gene>
    <name evidence="1" type="ORF">BpHYR1_038286</name>
</gene>
<proteinExistence type="predicted"/>
<dbReference type="AlphaFoldDB" id="A0A3M7PTN3"/>
<sequence>MSLSLLNLNFSMIILPFEGFILKTPEKLLKHCLGYLMKLIKICCNLILNVSAYVTALNFCI</sequence>
<accession>A0A3M7PTN3</accession>
<reference evidence="1 2" key="1">
    <citation type="journal article" date="2018" name="Sci. Rep.">
        <title>Genomic signatures of local adaptation to the degree of environmental predictability in rotifers.</title>
        <authorList>
            <person name="Franch-Gras L."/>
            <person name="Hahn C."/>
            <person name="Garcia-Roger E.M."/>
            <person name="Carmona M.J."/>
            <person name="Serra M."/>
            <person name="Gomez A."/>
        </authorList>
    </citation>
    <scope>NUCLEOTIDE SEQUENCE [LARGE SCALE GENOMIC DNA]</scope>
    <source>
        <strain evidence="1">HYR1</strain>
    </source>
</reference>
<dbReference type="EMBL" id="REGN01008927">
    <property type="protein sequence ID" value="RNA02309.1"/>
    <property type="molecule type" value="Genomic_DNA"/>
</dbReference>
<name>A0A3M7PTN3_BRAPC</name>
<evidence type="ECO:0000313" key="2">
    <source>
        <dbReference type="Proteomes" id="UP000276133"/>
    </source>
</evidence>
<protein>
    <submittedName>
        <fullName evidence="1">Uncharacterized protein</fullName>
    </submittedName>
</protein>
<keyword evidence="2" id="KW-1185">Reference proteome</keyword>
<evidence type="ECO:0000313" key="1">
    <source>
        <dbReference type="EMBL" id="RNA02309.1"/>
    </source>
</evidence>
<dbReference type="Proteomes" id="UP000276133">
    <property type="component" value="Unassembled WGS sequence"/>
</dbReference>
<comment type="caution">
    <text evidence="1">The sequence shown here is derived from an EMBL/GenBank/DDBJ whole genome shotgun (WGS) entry which is preliminary data.</text>
</comment>